<feature type="non-terminal residue" evidence="2">
    <location>
        <position position="1"/>
    </location>
</feature>
<evidence type="ECO:0000313" key="3">
    <source>
        <dbReference type="Proteomes" id="UP000789901"/>
    </source>
</evidence>
<proteinExistence type="predicted"/>
<evidence type="ECO:0000256" key="1">
    <source>
        <dbReference type="SAM" id="Coils"/>
    </source>
</evidence>
<keyword evidence="3" id="KW-1185">Reference proteome</keyword>
<sequence>IKGDNQIKEIIAGGNELSSLDLTNCANLTKLMVADNVYLNEIKGLNLATITNLNITNTSVNLAQDYEELKAEKERLLGVIENLKEGGEEGKLMLTEAIEKCLAYPEKALPAFQVPETQTSHNYQELYNKWNEKEEYNGENDFDCGKLLNNNEMLTEKHSITQNETGLNQKFFKEVIENSHLSEESKKRLDQLTRLKYLEGILADYEPKIAELKTWNDTFGEKKPEEVQEKITNLEKEYSDFKQKSEEQIQELTKKCELVENKLEE</sequence>
<organism evidence="2 3">
    <name type="scientific">Gigaspora margarita</name>
    <dbReference type="NCBI Taxonomy" id="4874"/>
    <lineage>
        <taxon>Eukaryota</taxon>
        <taxon>Fungi</taxon>
        <taxon>Fungi incertae sedis</taxon>
        <taxon>Mucoromycota</taxon>
        <taxon>Glomeromycotina</taxon>
        <taxon>Glomeromycetes</taxon>
        <taxon>Diversisporales</taxon>
        <taxon>Gigasporaceae</taxon>
        <taxon>Gigaspora</taxon>
    </lineage>
</organism>
<name>A0ABM8VXK1_GIGMA</name>
<accession>A0ABM8VXK1</accession>
<reference evidence="2 3" key="1">
    <citation type="submission" date="2021-06" db="EMBL/GenBank/DDBJ databases">
        <authorList>
            <person name="Kallberg Y."/>
            <person name="Tangrot J."/>
            <person name="Rosling A."/>
        </authorList>
    </citation>
    <scope>NUCLEOTIDE SEQUENCE [LARGE SCALE GENOMIC DNA]</scope>
    <source>
        <strain evidence="2 3">120-4 pot B 10/14</strain>
    </source>
</reference>
<feature type="coiled-coil region" evidence="1">
    <location>
        <begin position="231"/>
        <end position="262"/>
    </location>
</feature>
<dbReference type="EMBL" id="CAJVQB010000164">
    <property type="protein sequence ID" value="CAG8471932.1"/>
    <property type="molecule type" value="Genomic_DNA"/>
</dbReference>
<evidence type="ECO:0000313" key="2">
    <source>
        <dbReference type="EMBL" id="CAG8471932.1"/>
    </source>
</evidence>
<dbReference type="Proteomes" id="UP000789901">
    <property type="component" value="Unassembled WGS sequence"/>
</dbReference>
<protein>
    <submittedName>
        <fullName evidence="2">33642_t:CDS:1</fullName>
    </submittedName>
</protein>
<keyword evidence="1" id="KW-0175">Coiled coil</keyword>
<comment type="caution">
    <text evidence="2">The sequence shown here is derived from an EMBL/GenBank/DDBJ whole genome shotgun (WGS) entry which is preliminary data.</text>
</comment>
<gene>
    <name evidence="2" type="ORF">GMARGA_LOCUS819</name>
</gene>